<dbReference type="Gene3D" id="3.30.40.10">
    <property type="entry name" value="Zinc/RING finger domain, C3HC4 (zinc finger)"/>
    <property type="match status" value="1"/>
</dbReference>
<feature type="region of interest" description="Disordered" evidence="4">
    <location>
        <begin position="1"/>
        <end position="97"/>
    </location>
</feature>
<protein>
    <recommendedName>
        <fullName evidence="5">RING-type domain-containing protein</fullName>
    </recommendedName>
</protein>
<proteinExistence type="predicted"/>
<keyword evidence="8" id="KW-1185">Reference proteome</keyword>
<organism evidence="6">
    <name type="scientific">Kwoniella pini CBS 10737</name>
    <dbReference type="NCBI Taxonomy" id="1296096"/>
    <lineage>
        <taxon>Eukaryota</taxon>
        <taxon>Fungi</taxon>
        <taxon>Dikarya</taxon>
        <taxon>Basidiomycota</taxon>
        <taxon>Agaricomycotina</taxon>
        <taxon>Tremellomycetes</taxon>
        <taxon>Tremellales</taxon>
        <taxon>Cryptococcaceae</taxon>
        <taxon>Kwoniella</taxon>
    </lineage>
</organism>
<evidence type="ECO:0000256" key="3">
    <source>
        <dbReference type="ARBA" id="ARBA00022833"/>
    </source>
</evidence>
<dbReference type="GO" id="GO:0032183">
    <property type="term" value="F:SUMO binding"/>
    <property type="evidence" value="ECO:0007669"/>
    <property type="project" value="TreeGrafter"/>
</dbReference>
<dbReference type="AlphaFoldDB" id="A0A1B9I6C3"/>
<dbReference type="InterPro" id="IPR017907">
    <property type="entry name" value="Znf_RING_CS"/>
</dbReference>
<evidence type="ECO:0000256" key="4">
    <source>
        <dbReference type="SAM" id="MobiDB-lite"/>
    </source>
</evidence>
<feature type="region of interest" description="Disordered" evidence="4">
    <location>
        <begin position="110"/>
        <end position="140"/>
    </location>
</feature>
<dbReference type="EMBL" id="CP144521">
    <property type="protein sequence ID" value="WWC68861.1"/>
    <property type="molecule type" value="Genomic_DNA"/>
</dbReference>
<dbReference type="SMART" id="SM00184">
    <property type="entry name" value="RING"/>
    <property type="match status" value="1"/>
</dbReference>
<dbReference type="RefSeq" id="XP_019012304.1">
    <property type="nucleotide sequence ID" value="XM_019154901.1"/>
</dbReference>
<keyword evidence="3" id="KW-0862">Zinc</keyword>
<dbReference type="CDD" id="cd16449">
    <property type="entry name" value="RING-HC"/>
    <property type="match status" value="1"/>
</dbReference>
<dbReference type="InterPro" id="IPR001841">
    <property type="entry name" value="Znf_RING"/>
</dbReference>
<reference evidence="6" key="1">
    <citation type="submission" date="2013-07" db="EMBL/GenBank/DDBJ databases">
        <title>The Genome Sequence of Cryptococcus pinus CBS10737.</title>
        <authorList>
            <consortium name="The Broad Institute Genome Sequencing Platform"/>
            <person name="Cuomo C."/>
            <person name="Litvintseva A."/>
            <person name="Chen Y."/>
            <person name="Heitman J."/>
            <person name="Sun S."/>
            <person name="Springer D."/>
            <person name="Dromer F."/>
            <person name="Young S.K."/>
            <person name="Zeng Q."/>
            <person name="Gargeya S."/>
            <person name="Fitzgerald M."/>
            <person name="Abouelleil A."/>
            <person name="Alvarado L."/>
            <person name="Berlin A.M."/>
            <person name="Chapman S.B."/>
            <person name="Dewar J."/>
            <person name="Goldberg J."/>
            <person name="Griggs A."/>
            <person name="Gujja S."/>
            <person name="Hansen M."/>
            <person name="Howarth C."/>
            <person name="Imamovic A."/>
            <person name="Larimer J."/>
            <person name="McCowan C."/>
            <person name="Murphy C."/>
            <person name="Pearson M."/>
            <person name="Priest M."/>
            <person name="Roberts A."/>
            <person name="Saif S."/>
            <person name="Shea T."/>
            <person name="Sykes S."/>
            <person name="Wortman J."/>
            <person name="Nusbaum C."/>
            <person name="Birren B."/>
        </authorList>
    </citation>
    <scope>NUCLEOTIDE SEQUENCE [LARGE SCALE GENOMIC DNA]</scope>
    <source>
        <strain evidence="6">CBS 10737</strain>
    </source>
</reference>
<dbReference type="InterPro" id="IPR013083">
    <property type="entry name" value="Znf_RING/FYVE/PHD"/>
</dbReference>
<dbReference type="PANTHER" id="PTHR47094:SF1">
    <property type="entry name" value="RING-TYPE E3 UBIQUITIN TRANSFERASE"/>
    <property type="match status" value="1"/>
</dbReference>
<dbReference type="KEGG" id="kpin:30171520"/>
<feature type="region of interest" description="Disordered" evidence="4">
    <location>
        <begin position="211"/>
        <end position="272"/>
    </location>
</feature>
<sequence length="530" mass="58514">MRPPLRSTRNRSTNSPDSPESDLRPRPTLADVQIAPRRRLRDGSTSSRSSRGRRGTSVSSTASSLRSTSSISRNRNVNTSTTTMDFANNDNNNMSRSNILRRESLGSTSIFSESDGGSYIPSHSASIANSRESSLTPPPSEPIQHPILTTIRNHSPSLSAISPPHTSIPTRAQQSILDVMDAYEASQNPQRVVPHNRHLTDHSQHLINRNLRIGSPSSSGSSNPEEDKPLSEKRYTAAEKGKGRALVTPIEVESSEESEGNTIESANHEREDSIQVINLSREKRRRNSDDEEIIKHIVKENASDEVEDDIDEDHTLAGGYTCPVCFCPPNQAVMTPCGHILCAQCLHSSLLAAIGRNPNPYPDQQPHRGGRHGSRGSATANRGRSTRARGNNAAINEGVAQNTEFRRSAHLVSLHGTGPPKWTKDLLQQFYQNHLNRQCERQLSEQNVESSEWEAFKELQVPKLDDIKVEEKLKGLWRVEDTWVVEGECPVCRNNLPGGYGPPGTGIGGIIPLQARLSKNINSHKRKKII</sequence>
<feature type="compositionally biased region" description="Basic and acidic residues" evidence="4">
    <location>
        <begin position="225"/>
        <end position="242"/>
    </location>
</feature>
<accession>A0A1B9I6C3</accession>
<feature type="compositionally biased region" description="Low complexity" evidence="4">
    <location>
        <begin position="43"/>
        <end position="93"/>
    </location>
</feature>
<evidence type="ECO:0000313" key="8">
    <source>
        <dbReference type="Proteomes" id="UP000094020"/>
    </source>
</evidence>
<keyword evidence="2" id="KW-0863">Zinc-finger</keyword>
<feature type="domain" description="RING-type" evidence="5">
    <location>
        <begin position="322"/>
        <end position="492"/>
    </location>
</feature>
<dbReference type="GO" id="GO:0033768">
    <property type="term" value="C:SUMO-targeted ubiquitin ligase complex"/>
    <property type="evidence" value="ECO:0007669"/>
    <property type="project" value="TreeGrafter"/>
</dbReference>
<dbReference type="PANTHER" id="PTHR47094">
    <property type="entry name" value="ELFLESS, ISOFORM B"/>
    <property type="match status" value="1"/>
</dbReference>
<dbReference type="Proteomes" id="UP000094020">
    <property type="component" value="Chromosome 3"/>
</dbReference>
<dbReference type="OrthoDB" id="2576135at2759"/>
<dbReference type="InterPro" id="IPR018957">
    <property type="entry name" value="Znf_C3HC4_RING-type"/>
</dbReference>
<dbReference type="Pfam" id="PF00097">
    <property type="entry name" value="zf-C3HC4"/>
    <property type="match status" value="1"/>
</dbReference>
<feature type="compositionally biased region" description="Polar residues" evidence="4">
    <location>
        <begin position="121"/>
        <end position="135"/>
    </location>
</feature>
<name>A0A1B9I6C3_9TREE</name>
<evidence type="ECO:0000259" key="5">
    <source>
        <dbReference type="SMART" id="SM00184"/>
    </source>
</evidence>
<dbReference type="EMBL" id="KI894009">
    <property type="protein sequence ID" value="OCF51085.1"/>
    <property type="molecule type" value="Genomic_DNA"/>
</dbReference>
<dbReference type="GO" id="GO:0061630">
    <property type="term" value="F:ubiquitin protein ligase activity"/>
    <property type="evidence" value="ECO:0007669"/>
    <property type="project" value="InterPro"/>
</dbReference>
<keyword evidence="1" id="KW-0479">Metal-binding</keyword>
<reference evidence="6" key="3">
    <citation type="submission" date="2016-07" db="EMBL/GenBank/DDBJ databases">
        <title>Evolution of pathogenesis and genome organization in the Tremellales.</title>
        <authorList>
            <person name="Cuomo C."/>
            <person name="Litvintseva A."/>
            <person name="Heitman J."/>
            <person name="Chen Y."/>
            <person name="Sun S."/>
            <person name="Springer D."/>
            <person name="Dromer F."/>
            <person name="Young S."/>
            <person name="Zeng Q."/>
            <person name="Chapman S."/>
            <person name="Gujja S."/>
            <person name="Saif S."/>
            <person name="Birren B."/>
        </authorList>
    </citation>
    <scope>NUCLEOTIDE SEQUENCE</scope>
    <source>
        <strain evidence="6">CBS 10737</strain>
    </source>
</reference>
<reference evidence="7" key="2">
    <citation type="submission" date="2013-07" db="EMBL/GenBank/DDBJ databases">
        <authorList>
            <consortium name="The Broad Institute Genome Sequencing Platform"/>
            <person name="Cuomo C."/>
            <person name="Litvintseva A."/>
            <person name="Chen Y."/>
            <person name="Heitman J."/>
            <person name="Sun S."/>
            <person name="Springer D."/>
            <person name="Dromer F."/>
            <person name="Young S.K."/>
            <person name="Zeng Q."/>
            <person name="Gargeya S."/>
            <person name="Fitzgerald M."/>
            <person name="Abouelleil A."/>
            <person name="Alvarado L."/>
            <person name="Berlin A.M."/>
            <person name="Chapman S.B."/>
            <person name="Dewar J."/>
            <person name="Goldberg J."/>
            <person name="Griggs A."/>
            <person name="Gujja S."/>
            <person name="Hansen M."/>
            <person name="Howarth C."/>
            <person name="Imamovic A."/>
            <person name="Larimer J."/>
            <person name="McCowan C."/>
            <person name="Murphy C."/>
            <person name="Pearson M."/>
            <person name="Priest M."/>
            <person name="Roberts A."/>
            <person name="Saif S."/>
            <person name="Shea T."/>
            <person name="Sykes S."/>
            <person name="Wortman J."/>
            <person name="Nusbaum C."/>
            <person name="Birren B."/>
        </authorList>
    </citation>
    <scope>NUCLEOTIDE SEQUENCE</scope>
    <source>
        <strain evidence="7">CBS 10737</strain>
    </source>
</reference>
<reference evidence="7" key="4">
    <citation type="submission" date="2024-02" db="EMBL/GenBank/DDBJ databases">
        <title>Comparative genomics of Cryptococcus and Kwoniella reveals pathogenesis evolution and contrasting modes of karyotype evolution via chromosome fusion or intercentromeric recombination.</title>
        <authorList>
            <person name="Coelho M.A."/>
            <person name="David-Palma M."/>
            <person name="Shea T."/>
            <person name="Bowers K."/>
            <person name="McGinley-Smith S."/>
            <person name="Mohammad A.W."/>
            <person name="Gnirke A."/>
            <person name="Yurkov A.M."/>
            <person name="Nowrousian M."/>
            <person name="Sun S."/>
            <person name="Cuomo C.A."/>
            <person name="Heitman J."/>
        </authorList>
    </citation>
    <scope>NUCLEOTIDE SEQUENCE</scope>
    <source>
        <strain evidence="7">CBS 10737</strain>
    </source>
</reference>
<feature type="region of interest" description="Disordered" evidence="4">
    <location>
        <begin position="356"/>
        <end position="391"/>
    </location>
</feature>
<dbReference type="GO" id="GO:0006511">
    <property type="term" value="P:ubiquitin-dependent protein catabolic process"/>
    <property type="evidence" value="ECO:0007669"/>
    <property type="project" value="TreeGrafter"/>
</dbReference>
<dbReference type="GO" id="GO:0008270">
    <property type="term" value="F:zinc ion binding"/>
    <property type="evidence" value="ECO:0007669"/>
    <property type="project" value="UniProtKB-KW"/>
</dbReference>
<evidence type="ECO:0000313" key="6">
    <source>
        <dbReference type="EMBL" id="OCF51085.1"/>
    </source>
</evidence>
<dbReference type="GO" id="GO:0140082">
    <property type="term" value="F:SUMO-ubiquitin ligase activity"/>
    <property type="evidence" value="ECO:0007669"/>
    <property type="project" value="TreeGrafter"/>
</dbReference>
<evidence type="ECO:0000313" key="7">
    <source>
        <dbReference type="EMBL" id="WWC68861.1"/>
    </source>
</evidence>
<dbReference type="GeneID" id="30171520"/>
<dbReference type="STRING" id="1296096.A0A1B9I6C3"/>
<dbReference type="SUPFAM" id="SSF57850">
    <property type="entry name" value="RING/U-box"/>
    <property type="match status" value="1"/>
</dbReference>
<dbReference type="InterPro" id="IPR049627">
    <property type="entry name" value="SLX8"/>
</dbReference>
<dbReference type="PROSITE" id="PS00518">
    <property type="entry name" value="ZF_RING_1"/>
    <property type="match status" value="1"/>
</dbReference>
<gene>
    <name evidence="6" type="ORF">I206_03151</name>
    <name evidence="7" type="ORF">I206_102797</name>
</gene>
<evidence type="ECO:0000256" key="2">
    <source>
        <dbReference type="ARBA" id="ARBA00022771"/>
    </source>
</evidence>
<evidence type="ECO:0000256" key="1">
    <source>
        <dbReference type="ARBA" id="ARBA00022723"/>
    </source>
</evidence>